<evidence type="ECO:0000256" key="4">
    <source>
        <dbReference type="ARBA" id="ARBA00022723"/>
    </source>
</evidence>
<gene>
    <name evidence="11" type="ORF">OSB1V03_LOCUS13131</name>
</gene>
<evidence type="ECO:0000256" key="9">
    <source>
        <dbReference type="ARBA" id="ARBA00023235"/>
    </source>
</evidence>
<dbReference type="PROSITE" id="PS51385">
    <property type="entry name" value="YJEF_N"/>
    <property type="match status" value="1"/>
</dbReference>
<dbReference type="PANTHER" id="PTHR13232:SF10">
    <property type="entry name" value="NAD(P)H-HYDRATE EPIMERASE"/>
    <property type="match status" value="1"/>
</dbReference>
<keyword evidence="9" id="KW-0413">Isomerase</keyword>
<evidence type="ECO:0000259" key="10">
    <source>
        <dbReference type="PROSITE" id="PS51385"/>
    </source>
</evidence>
<dbReference type="InterPro" id="IPR004443">
    <property type="entry name" value="YjeF_N_dom"/>
</dbReference>
<sequence>FTGLNRTTSNIEPRTYTRSNGIEETDDIKYIDDVENEAIKDELFGEFGFTFDQITEMQGLSIASAIYKTYPAIVNNKTTKVLICCGSELLGKSGLVAARHLKLFGFRATIYNPTPGKTPHYHRLIRQCQEFEISFLSYLPNESRLIAESYELIVDVMEDYSQSLSSQTHDILTKLVEVCNAGIPVISVDVPFGWTPNDGPPRNGIPVLLPECLISLIAPKKCAKLFTGRHHWLGGRFILPSLSRKYKLNSPKYDGSEQIVAIDTHCY</sequence>
<evidence type="ECO:0000313" key="12">
    <source>
        <dbReference type="Proteomes" id="UP000759131"/>
    </source>
</evidence>
<evidence type="ECO:0000256" key="5">
    <source>
        <dbReference type="ARBA" id="ARBA00022741"/>
    </source>
</evidence>
<evidence type="ECO:0000256" key="7">
    <source>
        <dbReference type="ARBA" id="ARBA00022958"/>
    </source>
</evidence>
<evidence type="ECO:0000256" key="6">
    <source>
        <dbReference type="ARBA" id="ARBA00022857"/>
    </source>
</evidence>
<proteinExistence type="predicted"/>
<dbReference type="GO" id="GO:0005739">
    <property type="term" value="C:mitochondrion"/>
    <property type="evidence" value="ECO:0007669"/>
    <property type="project" value="TreeGrafter"/>
</dbReference>
<keyword evidence="4" id="KW-0479">Metal-binding</keyword>
<keyword evidence="7" id="KW-0630">Potassium</keyword>
<dbReference type="Pfam" id="PF03853">
    <property type="entry name" value="YjeF_N"/>
    <property type="match status" value="1"/>
</dbReference>
<dbReference type="GO" id="GO:0052856">
    <property type="term" value="F:NAD(P)HX epimerase activity"/>
    <property type="evidence" value="ECO:0007669"/>
    <property type="project" value="UniProtKB-EC"/>
</dbReference>
<evidence type="ECO:0000256" key="1">
    <source>
        <dbReference type="ARBA" id="ARBA00000013"/>
    </source>
</evidence>
<dbReference type="GO" id="GO:0000166">
    <property type="term" value="F:nucleotide binding"/>
    <property type="evidence" value="ECO:0007669"/>
    <property type="project" value="UniProtKB-KW"/>
</dbReference>
<dbReference type="EMBL" id="CAJPIZ010011462">
    <property type="protein sequence ID" value="CAG2113159.1"/>
    <property type="molecule type" value="Genomic_DNA"/>
</dbReference>
<comment type="catalytic activity">
    <reaction evidence="2">
        <text>(6R)-NADPHX = (6S)-NADPHX</text>
        <dbReference type="Rhea" id="RHEA:32227"/>
        <dbReference type="ChEBI" id="CHEBI:64076"/>
        <dbReference type="ChEBI" id="CHEBI:64077"/>
        <dbReference type="EC" id="5.1.99.6"/>
    </reaction>
</comment>
<evidence type="ECO:0000256" key="3">
    <source>
        <dbReference type="ARBA" id="ARBA00012228"/>
    </source>
</evidence>
<dbReference type="Proteomes" id="UP000759131">
    <property type="component" value="Unassembled WGS sequence"/>
</dbReference>
<evidence type="ECO:0000313" key="11">
    <source>
        <dbReference type="EMBL" id="CAD7632729.1"/>
    </source>
</evidence>
<dbReference type="SUPFAM" id="SSF64153">
    <property type="entry name" value="YjeF N-terminal domain-like"/>
    <property type="match status" value="1"/>
</dbReference>
<dbReference type="InterPro" id="IPR032976">
    <property type="entry name" value="YJEFN_prot_NAXE-like"/>
</dbReference>
<comment type="catalytic activity">
    <reaction evidence="1">
        <text>(6R)-NADHX = (6S)-NADHX</text>
        <dbReference type="Rhea" id="RHEA:32215"/>
        <dbReference type="ChEBI" id="CHEBI:64074"/>
        <dbReference type="ChEBI" id="CHEBI:64075"/>
        <dbReference type="EC" id="5.1.99.6"/>
    </reaction>
</comment>
<keyword evidence="8" id="KW-0520">NAD</keyword>
<organism evidence="11">
    <name type="scientific">Medioppia subpectinata</name>
    <dbReference type="NCBI Taxonomy" id="1979941"/>
    <lineage>
        <taxon>Eukaryota</taxon>
        <taxon>Metazoa</taxon>
        <taxon>Ecdysozoa</taxon>
        <taxon>Arthropoda</taxon>
        <taxon>Chelicerata</taxon>
        <taxon>Arachnida</taxon>
        <taxon>Acari</taxon>
        <taxon>Acariformes</taxon>
        <taxon>Sarcoptiformes</taxon>
        <taxon>Oribatida</taxon>
        <taxon>Brachypylina</taxon>
        <taxon>Oppioidea</taxon>
        <taxon>Oppiidae</taxon>
        <taxon>Medioppia</taxon>
    </lineage>
</organism>
<reference evidence="11" key="1">
    <citation type="submission" date="2020-11" db="EMBL/GenBank/DDBJ databases">
        <authorList>
            <person name="Tran Van P."/>
        </authorList>
    </citation>
    <scope>NUCLEOTIDE SEQUENCE</scope>
</reference>
<name>A0A7R9L0B7_9ACAR</name>
<feature type="domain" description="YjeF N-terminal" evidence="10">
    <location>
        <begin position="31"/>
        <end position="250"/>
    </location>
</feature>
<protein>
    <recommendedName>
        <fullName evidence="3">NAD(P)H-hydrate epimerase</fullName>
        <ecNumber evidence="3">5.1.99.6</ecNumber>
    </recommendedName>
</protein>
<keyword evidence="12" id="KW-1185">Reference proteome</keyword>
<dbReference type="GO" id="GO:0046872">
    <property type="term" value="F:metal ion binding"/>
    <property type="evidence" value="ECO:0007669"/>
    <property type="project" value="UniProtKB-KW"/>
</dbReference>
<dbReference type="EC" id="5.1.99.6" evidence="3"/>
<dbReference type="InterPro" id="IPR036652">
    <property type="entry name" value="YjeF_N_dom_sf"/>
</dbReference>
<dbReference type="EMBL" id="OC866037">
    <property type="protein sequence ID" value="CAD7632729.1"/>
    <property type="molecule type" value="Genomic_DNA"/>
</dbReference>
<feature type="non-terminal residue" evidence="11">
    <location>
        <position position="1"/>
    </location>
</feature>
<evidence type="ECO:0000256" key="2">
    <source>
        <dbReference type="ARBA" id="ARBA00000909"/>
    </source>
</evidence>
<accession>A0A7R9L0B7</accession>
<dbReference type="AlphaFoldDB" id="A0A7R9L0B7"/>
<keyword evidence="6" id="KW-0521">NADP</keyword>
<dbReference type="PANTHER" id="PTHR13232">
    <property type="entry name" value="NAD(P)H-HYDRATE EPIMERASE"/>
    <property type="match status" value="1"/>
</dbReference>
<keyword evidence="5" id="KW-0547">Nucleotide-binding</keyword>
<dbReference type="OrthoDB" id="10064708at2759"/>
<evidence type="ECO:0000256" key="8">
    <source>
        <dbReference type="ARBA" id="ARBA00023027"/>
    </source>
</evidence>
<dbReference type="Gene3D" id="3.40.50.10260">
    <property type="entry name" value="YjeF N-terminal domain"/>
    <property type="match status" value="1"/>
</dbReference>